<reference evidence="1 2" key="1">
    <citation type="journal article" date="2018" name="Nat. Biotechnol.">
        <title>A standardized bacterial taxonomy based on genome phylogeny substantially revises the tree of life.</title>
        <authorList>
            <person name="Parks D.H."/>
            <person name="Chuvochina M."/>
            <person name="Waite D.W."/>
            <person name="Rinke C."/>
            <person name="Skarshewski A."/>
            <person name="Chaumeil P.A."/>
            <person name="Hugenholtz P."/>
        </authorList>
    </citation>
    <scope>NUCLEOTIDE SEQUENCE [LARGE SCALE GENOMIC DNA]</scope>
    <source>
        <strain evidence="1">UBA10227</strain>
    </source>
</reference>
<sequence>MNNKGIKIGMQILLIGEFSRLHNSLKEGLQKLGHEVVLVGNGDLFKNFPTDVDLSVKTCNKPVLLFFRKAIHKLTGF</sequence>
<feature type="non-terminal residue" evidence="1">
    <location>
        <position position="77"/>
    </location>
</feature>
<proteinExistence type="predicted"/>
<accession>A0A3D6BN51</accession>
<protein>
    <submittedName>
        <fullName evidence="1">Glycosyl transferase family 1</fullName>
    </submittedName>
</protein>
<keyword evidence="1" id="KW-0808">Transferase</keyword>
<dbReference type="EMBL" id="DPRK01000054">
    <property type="protein sequence ID" value="HCY80686.1"/>
    <property type="molecule type" value="Genomic_DNA"/>
</dbReference>
<comment type="caution">
    <text evidence="1">The sequence shown here is derived from an EMBL/GenBank/DDBJ whole genome shotgun (WGS) entry which is preliminary data.</text>
</comment>
<organism evidence="1 2">
    <name type="scientific">Xanthomarina gelatinilytica</name>
    <dbReference type="NCBI Taxonomy" id="1137281"/>
    <lineage>
        <taxon>Bacteria</taxon>
        <taxon>Pseudomonadati</taxon>
        <taxon>Bacteroidota</taxon>
        <taxon>Flavobacteriia</taxon>
        <taxon>Flavobacteriales</taxon>
        <taxon>Flavobacteriaceae</taxon>
        <taxon>Xanthomarina</taxon>
    </lineage>
</organism>
<dbReference type="GO" id="GO:0016740">
    <property type="term" value="F:transferase activity"/>
    <property type="evidence" value="ECO:0007669"/>
    <property type="project" value="UniProtKB-KW"/>
</dbReference>
<evidence type="ECO:0000313" key="1">
    <source>
        <dbReference type="EMBL" id="HCY80686.1"/>
    </source>
</evidence>
<name>A0A3D6BN51_9FLAO</name>
<dbReference type="Proteomes" id="UP000263268">
    <property type="component" value="Unassembled WGS sequence"/>
</dbReference>
<evidence type="ECO:0000313" key="2">
    <source>
        <dbReference type="Proteomes" id="UP000263268"/>
    </source>
</evidence>
<dbReference type="AlphaFoldDB" id="A0A3D6BN51"/>
<gene>
    <name evidence="1" type="ORF">DHV22_03300</name>
</gene>